<keyword evidence="6" id="KW-1185">Reference proteome</keyword>
<evidence type="ECO:0008006" key="7">
    <source>
        <dbReference type="Google" id="ProtNLM"/>
    </source>
</evidence>
<dbReference type="Gene3D" id="1.25.40.10">
    <property type="entry name" value="Tetratricopeptide repeat domain"/>
    <property type="match status" value="1"/>
</dbReference>
<organism evidence="5 6">
    <name type="scientific">Pendulispora rubella</name>
    <dbReference type="NCBI Taxonomy" id="2741070"/>
    <lineage>
        <taxon>Bacteria</taxon>
        <taxon>Pseudomonadati</taxon>
        <taxon>Myxococcota</taxon>
        <taxon>Myxococcia</taxon>
        <taxon>Myxococcales</taxon>
        <taxon>Sorangiineae</taxon>
        <taxon>Pendulisporaceae</taxon>
        <taxon>Pendulispora</taxon>
    </lineage>
</organism>
<name>A0ABZ2L3D5_9BACT</name>
<dbReference type="RefSeq" id="WP_394835080.1">
    <property type="nucleotide sequence ID" value="NZ_CP089929.1"/>
</dbReference>
<keyword evidence="3" id="KW-0812">Transmembrane</keyword>
<sequence>MRRGVCALVAAVGLLATQPANAQQPDTVTAQALFDDAKGLMKQGRYADACAKFESSHRIDPKVGTVLNLAHCYEQTGQTASAWARYVEAAELAMRAQQRERQEYARERARVLSQQLARLTIKAESLPAGAIVHRDGLTVDRTVLGAAVPIDPGEHALEVVLGDKPLWSTHVTVAPSKSIEVVIPASSLQRAAAGEAPVEQPPIVTPLPVKQEQAPPPSESGRENAWSGRKTLAVVAAGVGVVGLGVGTVFGLKAISNWSDAKDKCTPDGCPDDAIEQGRDVKTEGAISTVAFIAGGAALVGAGILWFTAPRSSTPSQTRWQVVPSADPRSGSAWLTAKGTF</sequence>
<dbReference type="EMBL" id="CP089983">
    <property type="protein sequence ID" value="WXB05434.1"/>
    <property type="molecule type" value="Genomic_DNA"/>
</dbReference>
<evidence type="ECO:0000256" key="4">
    <source>
        <dbReference type="SAM" id="SignalP"/>
    </source>
</evidence>
<feature type="region of interest" description="Disordered" evidence="2">
    <location>
        <begin position="200"/>
        <end position="225"/>
    </location>
</feature>
<keyword evidence="3" id="KW-0472">Membrane</keyword>
<feature type="signal peptide" evidence="4">
    <location>
        <begin position="1"/>
        <end position="22"/>
    </location>
</feature>
<reference evidence="5" key="1">
    <citation type="submission" date="2021-12" db="EMBL/GenBank/DDBJ databases">
        <title>Discovery of the Pendulisporaceae a myxobacterial family with distinct sporulation behavior and unique specialized metabolism.</title>
        <authorList>
            <person name="Garcia R."/>
            <person name="Popoff A."/>
            <person name="Bader C.D."/>
            <person name="Loehr J."/>
            <person name="Walesch S."/>
            <person name="Walt C."/>
            <person name="Boldt J."/>
            <person name="Bunk B."/>
            <person name="Haeckl F.J.F.P.J."/>
            <person name="Gunesch A.P."/>
            <person name="Birkelbach J."/>
            <person name="Nuebel U."/>
            <person name="Pietschmann T."/>
            <person name="Bach T."/>
            <person name="Mueller R."/>
        </authorList>
    </citation>
    <scope>NUCLEOTIDE SEQUENCE</scope>
    <source>
        <strain evidence="5">MSr11367</strain>
    </source>
</reference>
<keyword evidence="3" id="KW-1133">Transmembrane helix</keyword>
<gene>
    <name evidence="5" type="ORF">LVJ94_52135</name>
</gene>
<dbReference type="InterPro" id="IPR011990">
    <property type="entry name" value="TPR-like_helical_dom_sf"/>
</dbReference>
<feature type="chain" id="PRO_5046331701" description="Tetratricopeptide repeat protein" evidence="4">
    <location>
        <begin position="23"/>
        <end position="341"/>
    </location>
</feature>
<dbReference type="SUPFAM" id="SSF48452">
    <property type="entry name" value="TPR-like"/>
    <property type="match status" value="1"/>
</dbReference>
<proteinExistence type="predicted"/>
<dbReference type="Proteomes" id="UP001374803">
    <property type="component" value="Chromosome"/>
</dbReference>
<feature type="transmembrane region" description="Helical" evidence="3">
    <location>
        <begin position="286"/>
        <end position="309"/>
    </location>
</feature>
<evidence type="ECO:0000256" key="1">
    <source>
        <dbReference type="SAM" id="Coils"/>
    </source>
</evidence>
<evidence type="ECO:0000256" key="2">
    <source>
        <dbReference type="SAM" id="MobiDB-lite"/>
    </source>
</evidence>
<feature type="transmembrane region" description="Helical" evidence="3">
    <location>
        <begin position="232"/>
        <end position="252"/>
    </location>
</feature>
<evidence type="ECO:0000313" key="5">
    <source>
        <dbReference type="EMBL" id="WXB05434.1"/>
    </source>
</evidence>
<evidence type="ECO:0000313" key="6">
    <source>
        <dbReference type="Proteomes" id="UP001374803"/>
    </source>
</evidence>
<evidence type="ECO:0000256" key="3">
    <source>
        <dbReference type="SAM" id="Phobius"/>
    </source>
</evidence>
<feature type="coiled-coil region" evidence="1">
    <location>
        <begin position="87"/>
        <end position="114"/>
    </location>
</feature>
<protein>
    <recommendedName>
        <fullName evidence="7">Tetratricopeptide repeat protein</fullName>
    </recommendedName>
</protein>
<keyword evidence="4" id="KW-0732">Signal</keyword>
<accession>A0ABZ2L3D5</accession>
<keyword evidence="1" id="KW-0175">Coiled coil</keyword>